<dbReference type="CDD" id="cd00158">
    <property type="entry name" value="RHOD"/>
    <property type="match status" value="1"/>
</dbReference>
<feature type="domain" description="Rhodanese" evidence="1">
    <location>
        <begin position="20"/>
        <end position="110"/>
    </location>
</feature>
<protein>
    <submittedName>
        <fullName evidence="2">Rhodanese-related sulfurtransferase</fullName>
    </submittedName>
</protein>
<dbReference type="InterPro" id="IPR050229">
    <property type="entry name" value="GlpE_sulfurtransferase"/>
</dbReference>
<dbReference type="InterPro" id="IPR001763">
    <property type="entry name" value="Rhodanese-like_dom"/>
</dbReference>
<dbReference type="PROSITE" id="PS50206">
    <property type="entry name" value="RHODANESE_3"/>
    <property type="match status" value="1"/>
</dbReference>
<dbReference type="Proteomes" id="UP001180840">
    <property type="component" value="Unassembled WGS sequence"/>
</dbReference>
<keyword evidence="3" id="KW-1185">Reference proteome</keyword>
<dbReference type="PANTHER" id="PTHR43031">
    <property type="entry name" value="FAD-DEPENDENT OXIDOREDUCTASE"/>
    <property type="match status" value="1"/>
</dbReference>
<dbReference type="SUPFAM" id="SSF52821">
    <property type="entry name" value="Rhodanese/Cell cycle control phosphatase"/>
    <property type="match status" value="1"/>
</dbReference>
<dbReference type="SMART" id="SM00450">
    <property type="entry name" value="RHOD"/>
    <property type="match status" value="1"/>
</dbReference>
<sequence>MTNPAITALQPADLKERLANDEKIMVIDVRTPAEFETVHIKGAYNVPLSMLSEHTKEFAGRFADGAVLVCQSGARAEQARERLAAVGLETTTILAGGTDAYEKAGGDVVRGNQRWDMNRQVRMGAGSLVLAGFVGSRVVSRPVGFLSAAVGAGLVWSAVSNSCMMATVLSKAPWNKASVNPTLEATVRNIPTATGSVTVS</sequence>
<name>A0ABU1ZU11_9CORY</name>
<dbReference type="InterPro" id="IPR036873">
    <property type="entry name" value="Rhodanese-like_dom_sf"/>
</dbReference>
<evidence type="ECO:0000313" key="2">
    <source>
        <dbReference type="EMBL" id="MDR7328360.1"/>
    </source>
</evidence>
<accession>A0ABU1ZU11</accession>
<dbReference type="InterPro" id="IPR021309">
    <property type="entry name" value="YgaP-like_TM"/>
</dbReference>
<dbReference type="Gene3D" id="6.10.140.1340">
    <property type="match status" value="1"/>
</dbReference>
<dbReference type="Pfam" id="PF11127">
    <property type="entry name" value="YgaP-like_TM"/>
    <property type="match status" value="1"/>
</dbReference>
<dbReference type="PANTHER" id="PTHR43031:SF1">
    <property type="entry name" value="PYRIDINE NUCLEOTIDE-DISULPHIDE OXIDOREDUCTASE"/>
    <property type="match status" value="1"/>
</dbReference>
<proteinExistence type="predicted"/>
<evidence type="ECO:0000259" key="1">
    <source>
        <dbReference type="PROSITE" id="PS50206"/>
    </source>
</evidence>
<comment type="caution">
    <text evidence="2">The sequence shown here is derived from an EMBL/GenBank/DDBJ whole genome shotgun (WGS) entry which is preliminary data.</text>
</comment>
<dbReference type="EMBL" id="JAVDXZ010000001">
    <property type="protein sequence ID" value="MDR7328360.1"/>
    <property type="molecule type" value="Genomic_DNA"/>
</dbReference>
<dbReference type="RefSeq" id="WP_290197100.1">
    <property type="nucleotide sequence ID" value="NZ_CP047654.1"/>
</dbReference>
<dbReference type="Pfam" id="PF00581">
    <property type="entry name" value="Rhodanese"/>
    <property type="match status" value="1"/>
</dbReference>
<evidence type="ECO:0000313" key="3">
    <source>
        <dbReference type="Proteomes" id="UP001180840"/>
    </source>
</evidence>
<reference evidence="2" key="1">
    <citation type="submission" date="2023-07" db="EMBL/GenBank/DDBJ databases">
        <title>Sequencing the genomes of 1000 actinobacteria strains.</title>
        <authorList>
            <person name="Klenk H.-P."/>
        </authorList>
    </citation>
    <scope>NUCLEOTIDE SEQUENCE</scope>
    <source>
        <strain evidence="2">DSM 107476</strain>
    </source>
</reference>
<gene>
    <name evidence="2" type="ORF">J2S39_000036</name>
</gene>
<organism evidence="2 3">
    <name type="scientific">Corynebacterium guangdongense</name>
    <dbReference type="NCBI Taxonomy" id="1783348"/>
    <lineage>
        <taxon>Bacteria</taxon>
        <taxon>Bacillati</taxon>
        <taxon>Actinomycetota</taxon>
        <taxon>Actinomycetes</taxon>
        <taxon>Mycobacteriales</taxon>
        <taxon>Corynebacteriaceae</taxon>
        <taxon>Corynebacterium</taxon>
    </lineage>
</organism>
<dbReference type="Gene3D" id="3.40.250.10">
    <property type="entry name" value="Rhodanese-like domain"/>
    <property type="match status" value="1"/>
</dbReference>